<dbReference type="InterPro" id="IPR024989">
    <property type="entry name" value="MFS_assoc_dom"/>
</dbReference>
<feature type="transmembrane region" description="Helical" evidence="7">
    <location>
        <begin position="520"/>
        <end position="544"/>
    </location>
</feature>
<dbReference type="CDD" id="cd17335">
    <property type="entry name" value="MFS_MFSD6"/>
    <property type="match status" value="1"/>
</dbReference>
<feature type="transmembrane region" description="Helical" evidence="7">
    <location>
        <begin position="446"/>
        <end position="463"/>
    </location>
</feature>
<comment type="similarity">
    <text evidence="2">Belongs to the major facilitator superfamily. MFSD6 family.</text>
</comment>
<dbReference type="SUPFAM" id="SSF103473">
    <property type="entry name" value="MFS general substrate transporter"/>
    <property type="match status" value="2"/>
</dbReference>
<feature type="transmembrane region" description="Helical" evidence="7">
    <location>
        <begin position="475"/>
        <end position="500"/>
    </location>
</feature>
<dbReference type="InterPro" id="IPR051717">
    <property type="entry name" value="MFS_MFSD6"/>
</dbReference>
<dbReference type="InParanoid" id="A0A6L2Q6W3"/>
<feature type="region of interest" description="Disordered" evidence="6">
    <location>
        <begin position="810"/>
        <end position="832"/>
    </location>
</feature>
<comment type="subcellular location">
    <subcellularLocation>
        <location evidence="1">Membrane</location>
        <topology evidence="1">Multi-pass membrane protein</topology>
    </subcellularLocation>
</comment>
<evidence type="ECO:0000256" key="4">
    <source>
        <dbReference type="ARBA" id="ARBA00022989"/>
    </source>
</evidence>
<dbReference type="Gene3D" id="1.20.1250.20">
    <property type="entry name" value="MFS general substrate transporter like domains"/>
    <property type="match status" value="3"/>
</dbReference>
<evidence type="ECO:0000313" key="9">
    <source>
        <dbReference type="EMBL" id="GFG40671.1"/>
    </source>
</evidence>
<protein>
    <recommendedName>
        <fullName evidence="8">Major facilitator superfamily associated domain-containing protein</fullName>
    </recommendedName>
</protein>
<feature type="transmembrane region" description="Helical" evidence="7">
    <location>
        <begin position="678"/>
        <end position="698"/>
    </location>
</feature>
<dbReference type="InterPro" id="IPR036259">
    <property type="entry name" value="MFS_trans_sf"/>
</dbReference>
<feature type="transmembrane region" description="Helical" evidence="7">
    <location>
        <begin position="104"/>
        <end position="124"/>
    </location>
</feature>
<evidence type="ECO:0000256" key="2">
    <source>
        <dbReference type="ARBA" id="ARBA00005241"/>
    </source>
</evidence>
<evidence type="ECO:0000256" key="6">
    <source>
        <dbReference type="SAM" id="MobiDB-lite"/>
    </source>
</evidence>
<feature type="transmembrane region" description="Helical" evidence="7">
    <location>
        <begin position="65"/>
        <end position="84"/>
    </location>
</feature>
<comment type="caution">
    <text evidence="9">The sequence shown here is derived from an EMBL/GenBank/DDBJ whole genome shotgun (WGS) entry which is preliminary data.</text>
</comment>
<dbReference type="PANTHER" id="PTHR16172">
    <property type="entry name" value="MAJOR FACILITATOR SUPERFAMILY DOMAIN-CONTAINING PROTEIN 6-LIKE"/>
    <property type="match status" value="1"/>
</dbReference>
<feature type="transmembrane region" description="Helical" evidence="7">
    <location>
        <begin position="583"/>
        <end position="603"/>
    </location>
</feature>
<keyword evidence="5 7" id="KW-0472">Membrane</keyword>
<sequence length="832" mass="92952">MSQAYCSEVCNTIQEGFCLATNTYCTNLRKITHLYMSDKMTKQNEETNFEHKIFSTLERLHINPYLIMLKVTLFMMYGATASLLPYLTNHMQSIGLTVDEISMVYLALPLTTFLSPPITGYLIDKFGQYKFVMVLSLILNAAFHHSLLLIPHMEMPGEMPSAYITKHPETGQFEVWWSPCPSRECPEEEELDMVLADCMDHCLLADKPVLQPESKKEAIIMPTAVTPTQVDSTSTITVGNLTCFMQQNTTPQGVKKNIHFLLEKVQKKHKKRRKHGRKVGPATAIESPRKGTKKAALMAAFFLIDMHQNLEKPPESLGIEMEPDDNDISDFQQRFGEKLLREAGVNLTELEEEDLRCGGLLLATNLTYNTLNQLAEDCMLQKCNFRKGGPDVCPPDYKESDDRTFWIYFFLRFVGTVMLSGGVSMLDPIALTLIQKYGGEFGRERLFSTIGMAIFSPLAGLLMDRSSRQLNYTDYSAAFYTYDILLGISAITIILMPLGVQLPADNIMRDLLRIVRLPPVLLFIFFLFALGNFWGFIESFLFLYLKELGAPNYLLGITITVGSLSSIPFLYGAGKIMQQFGHVNIIIIAFFSHAARLMGYSFIENPWWCFPFEAIEALAVHLMWIAAATYCAVLAPKTLLATLIGVLGMAHFSLGRGSGSYLGGWLISIIGTRESFRLMGFLAIAGGVAYGLLHYFWLRKVELQEKDDVTTAAAEPGEGHHLNSEAGDTAAPSVERLSFIGELNHHGSLTSLHDISHRRSSAFELKPNGSASKDLLRSALEAHHYRISNPQLNRKSSVGNSMKAGKDLLTKKNAENFPKPGKANPTSLPVEV</sequence>
<dbReference type="AlphaFoldDB" id="A0A6L2Q6W3"/>
<evidence type="ECO:0000256" key="3">
    <source>
        <dbReference type="ARBA" id="ARBA00022692"/>
    </source>
</evidence>
<name>A0A6L2Q6W3_COPFO</name>
<keyword evidence="4 7" id="KW-1133">Transmembrane helix</keyword>
<proteinExistence type="inferred from homology"/>
<dbReference type="GO" id="GO:0016020">
    <property type="term" value="C:membrane"/>
    <property type="evidence" value="ECO:0007669"/>
    <property type="project" value="UniProtKB-SubCell"/>
</dbReference>
<accession>A0A6L2Q6W3</accession>
<feature type="transmembrane region" description="Helical" evidence="7">
    <location>
        <begin position="550"/>
        <end position="571"/>
    </location>
</feature>
<evidence type="ECO:0000256" key="1">
    <source>
        <dbReference type="ARBA" id="ARBA00004141"/>
    </source>
</evidence>
<evidence type="ECO:0000313" key="10">
    <source>
        <dbReference type="Proteomes" id="UP000502823"/>
    </source>
</evidence>
<feature type="domain" description="Major facilitator superfamily associated" evidence="8">
    <location>
        <begin position="66"/>
        <end position="677"/>
    </location>
</feature>
<dbReference type="FunCoup" id="A0A6L2Q6W3">
    <property type="interactions" value="23"/>
</dbReference>
<dbReference type="Pfam" id="PF12832">
    <property type="entry name" value="MFS_1_like"/>
    <property type="match status" value="1"/>
</dbReference>
<dbReference type="PANTHER" id="PTHR16172:SF41">
    <property type="entry name" value="MAJOR FACILITATOR SUPERFAMILY DOMAIN-CONTAINING PROTEIN 6-LIKE"/>
    <property type="match status" value="1"/>
</dbReference>
<reference evidence="10" key="1">
    <citation type="submission" date="2020-01" db="EMBL/GenBank/DDBJ databases">
        <title>Draft genome sequence of the Termite Coptotermes fromosanus.</title>
        <authorList>
            <person name="Itakura S."/>
            <person name="Yosikawa Y."/>
            <person name="Umezawa K."/>
        </authorList>
    </citation>
    <scope>NUCLEOTIDE SEQUENCE [LARGE SCALE GENOMIC DNA]</scope>
</reference>
<evidence type="ECO:0000256" key="5">
    <source>
        <dbReference type="ARBA" id="ARBA00023136"/>
    </source>
</evidence>
<evidence type="ECO:0000256" key="7">
    <source>
        <dbReference type="SAM" id="Phobius"/>
    </source>
</evidence>
<keyword evidence="3 7" id="KW-0812">Transmembrane</keyword>
<evidence type="ECO:0000259" key="8">
    <source>
        <dbReference type="Pfam" id="PF12832"/>
    </source>
</evidence>
<dbReference type="Proteomes" id="UP000502823">
    <property type="component" value="Unassembled WGS sequence"/>
</dbReference>
<dbReference type="OrthoDB" id="10056177at2759"/>
<organism evidence="9 10">
    <name type="scientific">Coptotermes formosanus</name>
    <name type="common">Formosan subterranean termite</name>
    <dbReference type="NCBI Taxonomy" id="36987"/>
    <lineage>
        <taxon>Eukaryota</taxon>
        <taxon>Metazoa</taxon>
        <taxon>Ecdysozoa</taxon>
        <taxon>Arthropoda</taxon>
        <taxon>Hexapoda</taxon>
        <taxon>Insecta</taxon>
        <taxon>Pterygota</taxon>
        <taxon>Neoptera</taxon>
        <taxon>Polyneoptera</taxon>
        <taxon>Dictyoptera</taxon>
        <taxon>Blattodea</taxon>
        <taxon>Blattoidea</taxon>
        <taxon>Termitoidae</taxon>
        <taxon>Rhinotermitidae</taxon>
        <taxon>Coptotermes</taxon>
    </lineage>
</organism>
<keyword evidence="10" id="KW-1185">Reference proteome</keyword>
<gene>
    <name evidence="9" type="ORF">Cfor_06708</name>
</gene>
<dbReference type="EMBL" id="BLKM01002316">
    <property type="protein sequence ID" value="GFG40671.1"/>
    <property type="molecule type" value="Genomic_DNA"/>
</dbReference>
<feature type="transmembrane region" description="Helical" evidence="7">
    <location>
        <begin position="405"/>
        <end position="434"/>
    </location>
</feature>
<feature type="transmembrane region" description="Helical" evidence="7">
    <location>
        <begin position="131"/>
        <end position="150"/>
    </location>
</feature>